<dbReference type="RefSeq" id="WP_011523573.1">
    <property type="nucleotide sequence ID" value="NC_008009.1"/>
</dbReference>
<keyword evidence="3" id="KW-1185">Reference proteome</keyword>
<protein>
    <submittedName>
        <fullName evidence="2">Uncharacterized protein</fullName>
    </submittedName>
</protein>
<evidence type="ECO:0000313" key="2">
    <source>
        <dbReference type="EMBL" id="ABF41772.1"/>
    </source>
</evidence>
<dbReference type="AlphaFoldDB" id="Q1IMX8"/>
<feature type="transmembrane region" description="Helical" evidence="1">
    <location>
        <begin position="36"/>
        <end position="62"/>
    </location>
</feature>
<dbReference type="STRING" id="204669.Acid345_2771"/>
<keyword evidence="1" id="KW-0472">Membrane</keyword>
<gene>
    <name evidence="2" type="ordered locus">Acid345_2771</name>
</gene>
<dbReference type="KEGG" id="aba:Acid345_2771"/>
<accession>Q1IMX8</accession>
<sequence length="82" mass="8677">MRNLLALSIAALLFFVLVCPFTPTPIAVVRGNAHTAPVIFLFLLPTLALPLLLASLACVAIASLEVPAFRSAVVDLTCTRLC</sequence>
<keyword evidence="1" id="KW-0812">Transmembrane</keyword>
<dbReference type="EnsemblBacteria" id="ABF41772">
    <property type="protein sequence ID" value="ABF41772"/>
    <property type="gene ID" value="Acid345_2771"/>
</dbReference>
<evidence type="ECO:0000313" key="3">
    <source>
        <dbReference type="Proteomes" id="UP000002432"/>
    </source>
</evidence>
<evidence type="ECO:0000256" key="1">
    <source>
        <dbReference type="SAM" id="Phobius"/>
    </source>
</evidence>
<name>Q1IMX8_KORVE</name>
<dbReference type="EMBL" id="CP000360">
    <property type="protein sequence ID" value="ABF41772.1"/>
    <property type="molecule type" value="Genomic_DNA"/>
</dbReference>
<keyword evidence="1" id="KW-1133">Transmembrane helix</keyword>
<dbReference type="HOGENOM" id="CLU_2553828_0_0_0"/>
<proteinExistence type="predicted"/>
<reference evidence="2 3" key="1">
    <citation type="journal article" date="2009" name="Appl. Environ. Microbiol.">
        <title>Three genomes from the phylum Acidobacteria provide insight into the lifestyles of these microorganisms in soils.</title>
        <authorList>
            <person name="Ward N.L."/>
            <person name="Challacombe J.F."/>
            <person name="Janssen P.H."/>
            <person name="Henrissat B."/>
            <person name="Coutinho P.M."/>
            <person name="Wu M."/>
            <person name="Xie G."/>
            <person name="Haft D.H."/>
            <person name="Sait M."/>
            <person name="Badger J."/>
            <person name="Barabote R.D."/>
            <person name="Bradley B."/>
            <person name="Brettin T.S."/>
            <person name="Brinkac L.M."/>
            <person name="Bruce D."/>
            <person name="Creasy T."/>
            <person name="Daugherty S.C."/>
            <person name="Davidsen T.M."/>
            <person name="DeBoy R.T."/>
            <person name="Detter J.C."/>
            <person name="Dodson R.J."/>
            <person name="Durkin A.S."/>
            <person name="Ganapathy A."/>
            <person name="Gwinn-Giglio M."/>
            <person name="Han C.S."/>
            <person name="Khouri H."/>
            <person name="Kiss H."/>
            <person name="Kothari S.P."/>
            <person name="Madupu R."/>
            <person name="Nelson K.E."/>
            <person name="Nelson W.C."/>
            <person name="Paulsen I."/>
            <person name="Penn K."/>
            <person name="Ren Q."/>
            <person name="Rosovitz M.J."/>
            <person name="Selengut J.D."/>
            <person name="Shrivastava S."/>
            <person name="Sullivan S.A."/>
            <person name="Tapia R."/>
            <person name="Thompson L.S."/>
            <person name="Watkins K.L."/>
            <person name="Yang Q."/>
            <person name="Yu C."/>
            <person name="Zafar N."/>
            <person name="Zhou L."/>
            <person name="Kuske C.R."/>
        </authorList>
    </citation>
    <scope>NUCLEOTIDE SEQUENCE [LARGE SCALE GENOMIC DNA]</scope>
    <source>
        <strain evidence="2 3">Ellin345</strain>
    </source>
</reference>
<dbReference type="Proteomes" id="UP000002432">
    <property type="component" value="Chromosome"/>
</dbReference>
<organism evidence="2 3">
    <name type="scientific">Koribacter versatilis (strain Ellin345)</name>
    <dbReference type="NCBI Taxonomy" id="204669"/>
    <lineage>
        <taxon>Bacteria</taxon>
        <taxon>Pseudomonadati</taxon>
        <taxon>Acidobacteriota</taxon>
        <taxon>Terriglobia</taxon>
        <taxon>Terriglobales</taxon>
        <taxon>Candidatus Korobacteraceae</taxon>
        <taxon>Candidatus Korobacter</taxon>
    </lineage>
</organism>